<evidence type="ECO:0000256" key="1">
    <source>
        <dbReference type="SAM" id="MobiDB-lite"/>
    </source>
</evidence>
<name>A0ABN9P8H3_9MYCO</name>
<dbReference type="EMBL" id="OY726395">
    <property type="protein sequence ID" value="CAJ1586648.1"/>
    <property type="molecule type" value="Genomic_DNA"/>
</dbReference>
<evidence type="ECO:0008006" key="4">
    <source>
        <dbReference type="Google" id="ProtNLM"/>
    </source>
</evidence>
<feature type="compositionally biased region" description="Basic and acidic residues" evidence="1">
    <location>
        <begin position="36"/>
        <end position="55"/>
    </location>
</feature>
<evidence type="ECO:0000313" key="2">
    <source>
        <dbReference type="EMBL" id="CAJ1586648.1"/>
    </source>
</evidence>
<gene>
    <name evidence="2" type="ORF">MU0050_004385</name>
</gene>
<accession>A0ABN9P8H3</accession>
<protein>
    <recommendedName>
        <fullName evidence="4">DUF5709 domain-containing protein</fullName>
    </recommendedName>
</protein>
<keyword evidence="3" id="KW-1185">Reference proteome</keyword>
<evidence type="ECO:0000313" key="3">
    <source>
        <dbReference type="Proteomes" id="UP001190466"/>
    </source>
</evidence>
<sequence length="101" mass="11069">MSGDYDDVPPDNTLAPSESLDSDEVRNDDGDTVVDPPDRWIPPHEDHTLDEKLAAEEPDLPPRGAAQPDRPTRRHRGQVDGAPEDGDSFYTVVDDGGDKAY</sequence>
<dbReference type="Proteomes" id="UP001190466">
    <property type="component" value="Chromosome"/>
</dbReference>
<dbReference type="RefSeq" id="WP_316512578.1">
    <property type="nucleotide sequence ID" value="NZ_OY726395.1"/>
</dbReference>
<reference evidence="2 3" key="1">
    <citation type="submission" date="2023-08" db="EMBL/GenBank/DDBJ databases">
        <authorList>
            <person name="Folkvardsen B D."/>
            <person name="Norman A."/>
        </authorList>
    </citation>
    <scope>NUCLEOTIDE SEQUENCE [LARGE SCALE GENOMIC DNA]</scope>
    <source>
        <strain evidence="2 3">Mu0050</strain>
    </source>
</reference>
<proteinExistence type="predicted"/>
<organism evidence="2 3">
    <name type="scientific">[Mycobacterium] wendilense</name>
    <dbReference type="NCBI Taxonomy" id="3064284"/>
    <lineage>
        <taxon>Bacteria</taxon>
        <taxon>Bacillati</taxon>
        <taxon>Actinomycetota</taxon>
        <taxon>Actinomycetes</taxon>
        <taxon>Mycobacteriales</taxon>
        <taxon>Mycobacteriaceae</taxon>
        <taxon>Mycolicibacter</taxon>
    </lineage>
</organism>
<feature type="region of interest" description="Disordered" evidence="1">
    <location>
        <begin position="1"/>
        <end position="101"/>
    </location>
</feature>